<gene>
    <name evidence="11" type="ORF">GCM10017056_44570</name>
</gene>
<evidence type="ECO:0000256" key="5">
    <source>
        <dbReference type="ARBA" id="ARBA00022692"/>
    </source>
</evidence>
<dbReference type="AlphaFoldDB" id="A0A8J3H295"/>
<feature type="transmembrane region" description="Helical" evidence="9">
    <location>
        <begin position="52"/>
        <end position="73"/>
    </location>
</feature>
<keyword evidence="6 9" id="KW-1133">Transmembrane helix</keyword>
<feature type="transmembrane region" description="Helical" evidence="9">
    <location>
        <begin position="12"/>
        <end position="32"/>
    </location>
</feature>
<dbReference type="RefSeq" id="WP_189682342.1">
    <property type="nucleotide sequence ID" value="NZ_BNCJ01000021.1"/>
</dbReference>
<dbReference type="GO" id="GO:0015740">
    <property type="term" value="P:C4-dicarboxylate transport"/>
    <property type="evidence" value="ECO:0007669"/>
    <property type="project" value="TreeGrafter"/>
</dbReference>
<proteinExistence type="inferred from homology"/>
<dbReference type="InterPro" id="IPR007387">
    <property type="entry name" value="TRAP_DctQ"/>
</dbReference>
<keyword evidence="5 9" id="KW-0812">Transmembrane</keyword>
<evidence type="ECO:0000256" key="8">
    <source>
        <dbReference type="ARBA" id="ARBA00038436"/>
    </source>
</evidence>
<dbReference type="GO" id="GO:0005886">
    <property type="term" value="C:plasma membrane"/>
    <property type="evidence" value="ECO:0007669"/>
    <property type="project" value="UniProtKB-SubCell"/>
</dbReference>
<evidence type="ECO:0000256" key="3">
    <source>
        <dbReference type="ARBA" id="ARBA00022475"/>
    </source>
</evidence>
<dbReference type="EMBL" id="BNCJ01000021">
    <property type="protein sequence ID" value="GHF68522.1"/>
    <property type="molecule type" value="Genomic_DNA"/>
</dbReference>
<dbReference type="Pfam" id="PF04290">
    <property type="entry name" value="DctQ"/>
    <property type="match status" value="1"/>
</dbReference>
<comment type="similarity">
    <text evidence="8 9">Belongs to the TRAP transporter small permease family.</text>
</comment>
<feature type="domain" description="Tripartite ATP-independent periplasmic transporters DctQ component" evidence="10">
    <location>
        <begin position="28"/>
        <end position="160"/>
    </location>
</feature>
<evidence type="ECO:0000256" key="6">
    <source>
        <dbReference type="ARBA" id="ARBA00022989"/>
    </source>
</evidence>
<evidence type="ECO:0000256" key="9">
    <source>
        <dbReference type="RuleBase" id="RU369079"/>
    </source>
</evidence>
<evidence type="ECO:0000256" key="2">
    <source>
        <dbReference type="ARBA" id="ARBA00022448"/>
    </source>
</evidence>
<keyword evidence="4 9" id="KW-0997">Cell inner membrane</keyword>
<protein>
    <recommendedName>
        <fullName evidence="9">TRAP transporter small permease protein</fullName>
    </recommendedName>
</protein>
<keyword evidence="2 9" id="KW-0813">Transport</keyword>
<keyword evidence="3" id="KW-1003">Cell membrane</keyword>
<dbReference type="InterPro" id="IPR055348">
    <property type="entry name" value="DctQ"/>
</dbReference>
<keyword evidence="12" id="KW-1185">Reference proteome</keyword>
<evidence type="ECO:0000313" key="11">
    <source>
        <dbReference type="EMBL" id="GHF68522.1"/>
    </source>
</evidence>
<accession>A0A8J3H295</accession>
<comment type="function">
    <text evidence="9">Part of the tripartite ATP-independent periplasmic (TRAP) transport system.</text>
</comment>
<comment type="subunit">
    <text evidence="9">The complex comprises the extracytoplasmic solute receptor protein and the two transmembrane proteins.</text>
</comment>
<evidence type="ECO:0000256" key="1">
    <source>
        <dbReference type="ARBA" id="ARBA00004429"/>
    </source>
</evidence>
<comment type="caution">
    <text evidence="11">The sequence shown here is derived from an EMBL/GenBank/DDBJ whole genome shotgun (WGS) entry which is preliminary data.</text>
</comment>
<evidence type="ECO:0000256" key="4">
    <source>
        <dbReference type="ARBA" id="ARBA00022519"/>
    </source>
</evidence>
<reference evidence="11" key="2">
    <citation type="submission" date="2020-09" db="EMBL/GenBank/DDBJ databases">
        <authorList>
            <person name="Sun Q."/>
            <person name="Kim S."/>
        </authorList>
    </citation>
    <scope>NUCLEOTIDE SEQUENCE</scope>
    <source>
        <strain evidence="11">KCTC 42650</strain>
    </source>
</reference>
<feature type="transmembrane region" description="Helical" evidence="9">
    <location>
        <begin position="94"/>
        <end position="118"/>
    </location>
</feature>
<evidence type="ECO:0000313" key="12">
    <source>
        <dbReference type="Proteomes" id="UP000626220"/>
    </source>
</evidence>
<feature type="transmembrane region" description="Helical" evidence="9">
    <location>
        <begin position="138"/>
        <end position="156"/>
    </location>
</feature>
<dbReference type="PANTHER" id="PTHR35011">
    <property type="entry name" value="2,3-DIKETO-L-GULONATE TRAP TRANSPORTER SMALL PERMEASE PROTEIN YIAM"/>
    <property type="match status" value="1"/>
</dbReference>
<sequence>MREPPTEQLLHTLAAWAARIGGGMIFLIAVLVCGDVFTRNVLNRIVFHSFELGNYLFAIAAAFGMAYALLARAHIRIDVAYNKFPAAMRRTVDLLALASTTAVASLFAYKAWVLALGALARGVKTNSTLGIEIGYPQAAWALGLSFFALVGLVLTLRHIRLLIAGQTVRADALAGIGSEIPGNSGQEAPAEAKVAS</sequence>
<dbReference type="GO" id="GO:0022857">
    <property type="term" value="F:transmembrane transporter activity"/>
    <property type="evidence" value="ECO:0007669"/>
    <property type="project" value="UniProtKB-UniRule"/>
</dbReference>
<keyword evidence="7 9" id="KW-0472">Membrane</keyword>
<evidence type="ECO:0000259" key="10">
    <source>
        <dbReference type="Pfam" id="PF04290"/>
    </source>
</evidence>
<reference evidence="11" key="1">
    <citation type="journal article" date="2014" name="Int. J. Syst. Evol. Microbiol.">
        <title>Complete genome sequence of Corynebacterium casei LMG S-19264T (=DSM 44701T), isolated from a smear-ripened cheese.</title>
        <authorList>
            <consortium name="US DOE Joint Genome Institute (JGI-PGF)"/>
            <person name="Walter F."/>
            <person name="Albersmeier A."/>
            <person name="Kalinowski J."/>
            <person name="Ruckert C."/>
        </authorList>
    </citation>
    <scope>NUCLEOTIDE SEQUENCE</scope>
    <source>
        <strain evidence="11">KCTC 42650</strain>
    </source>
</reference>
<comment type="subcellular location">
    <subcellularLocation>
        <location evidence="1 9">Cell inner membrane</location>
        <topology evidence="1 9">Multi-pass membrane protein</topology>
    </subcellularLocation>
</comment>
<dbReference type="Proteomes" id="UP000626220">
    <property type="component" value="Unassembled WGS sequence"/>
</dbReference>
<dbReference type="PANTHER" id="PTHR35011:SF10">
    <property type="entry name" value="TRAP TRANSPORTER SMALL PERMEASE PROTEIN"/>
    <property type="match status" value="1"/>
</dbReference>
<evidence type="ECO:0000256" key="7">
    <source>
        <dbReference type="ARBA" id="ARBA00023136"/>
    </source>
</evidence>
<organism evidence="11 12">
    <name type="scientific">Seohaeicola zhoushanensis</name>
    <dbReference type="NCBI Taxonomy" id="1569283"/>
    <lineage>
        <taxon>Bacteria</taxon>
        <taxon>Pseudomonadati</taxon>
        <taxon>Pseudomonadota</taxon>
        <taxon>Alphaproteobacteria</taxon>
        <taxon>Rhodobacterales</taxon>
        <taxon>Roseobacteraceae</taxon>
        <taxon>Seohaeicola</taxon>
    </lineage>
</organism>
<name>A0A8J3H295_9RHOB</name>